<dbReference type="HAMAP" id="MF_00652">
    <property type="entry name" value="UPF0246"/>
    <property type="match status" value="1"/>
</dbReference>
<dbReference type="GO" id="GO:0005829">
    <property type="term" value="C:cytosol"/>
    <property type="evidence" value="ECO:0007669"/>
    <property type="project" value="TreeGrafter"/>
</dbReference>
<name>A0A134AAE5_9FUSO</name>
<evidence type="ECO:0000256" key="1">
    <source>
        <dbReference type="HAMAP-Rule" id="MF_00652"/>
    </source>
</evidence>
<dbReference type="AlphaFoldDB" id="A0A134AAE5"/>
<dbReference type="PANTHER" id="PTHR30283">
    <property type="entry name" value="PEROXIDE STRESS RESPONSE PROTEIN YAAA"/>
    <property type="match status" value="1"/>
</dbReference>
<protein>
    <recommendedName>
        <fullName evidence="1">UPF0246 protein HMPREF3180_01338</fullName>
    </recommendedName>
</protein>
<gene>
    <name evidence="2" type="ORF">HMPREF3180_01338</name>
</gene>
<dbReference type="PATRIC" id="fig|157687.3.peg.1333"/>
<dbReference type="STRING" id="157687.HMPREF3180_01338"/>
<accession>A0A134AAE5</accession>
<dbReference type="PANTHER" id="PTHR30283:SF4">
    <property type="entry name" value="PEROXIDE STRESS RESISTANCE PROTEIN YAAA"/>
    <property type="match status" value="1"/>
</dbReference>
<dbReference type="OrthoDB" id="9777133at2"/>
<dbReference type="RefSeq" id="WP_060918041.1">
    <property type="nucleotide sequence ID" value="NZ_KQ960077.1"/>
</dbReference>
<evidence type="ECO:0000313" key="3">
    <source>
        <dbReference type="Proteomes" id="UP000070483"/>
    </source>
</evidence>
<dbReference type="Pfam" id="PF03883">
    <property type="entry name" value="H2O2_YaaD"/>
    <property type="match status" value="1"/>
</dbReference>
<organism evidence="2 3">
    <name type="scientific">Leptotrichia wadei</name>
    <dbReference type="NCBI Taxonomy" id="157687"/>
    <lineage>
        <taxon>Bacteria</taxon>
        <taxon>Fusobacteriati</taxon>
        <taxon>Fusobacteriota</taxon>
        <taxon>Fusobacteriia</taxon>
        <taxon>Fusobacteriales</taxon>
        <taxon>Leptotrichiaceae</taxon>
        <taxon>Leptotrichia</taxon>
    </lineage>
</organism>
<comment type="similarity">
    <text evidence="1">Belongs to the UPF0246 family.</text>
</comment>
<dbReference type="GO" id="GO:0033194">
    <property type="term" value="P:response to hydroperoxide"/>
    <property type="evidence" value="ECO:0007669"/>
    <property type="project" value="TreeGrafter"/>
</dbReference>
<evidence type="ECO:0000313" key="2">
    <source>
        <dbReference type="EMBL" id="KXB64699.1"/>
    </source>
</evidence>
<sequence length="243" mass="28588">MKIIISPSKTKKINNLPIKDSGSLTEKEPFYLEITNEIIEKIKTFSVMEIEKKFKLKNEKAQKLLEFYKNYEKEKSGNALASYTGVAYKAIKIETFDKNDFEYLESHLVILSALYGVLTPYTNVKEYRLDMTNSIFESKSLYEIWKTSVNEYFEKEDVVLNLASKEYSKLINFDKLIDFEFWEDSNGKLKQVSTNSKKMRGFTLNYIVKNKISDVKKLRNITLNGYVFDEDMSDERKFVYVKK</sequence>
<dbReference type="EMBL" id="LSDD01000095">
    <property type="protein sequence ID" value="KXB64699.1"/>
    <property type="molecule type" value="Genomic_DNA"/>
</dbReference>
<dbReference type="InterPro" id="IPR005583">
    <property type="entry name" value="YaaA"/>
</dbReference>
<dbReference type="Proteomes" id="UP000070483">
    <property type="component" value="Unassembled WGS sequence"/>
</dbReference>
<comment type="caution">
    <text evidence="2">The sequence shown here is derived from an EMBL/GenBank/DDBJ whole genome shotgun (WGS) entry which is preliminary data.</text>
</comment>
<keyword evidence="3" id="KW-1185">Reference proteome</keyword>
<proteinExistence type="inferred from homology"/>
<reference evidence="3" key="1">
    <citation type="submission" date="2016-01" db="EMBL/GenBank/DDBJ databases">
        <authorList>
            <person name="Mitreva M."/>
            <person name="Pepin K.H."/>
            <person name="Mihindukulasuriya K.A."/>
            <person name="Fulton R."/>
            <person name="Fronick C."/>
            <person name="O'Laughlin M."/>
            <person name="Miner T."/>
            <person name="Herter B."/>
            <person name="Rosa B.A."/>
            <person name="Cordes M."/>
            <person name="Tomlinson C."/>
            <person name="Wollam A."/>
            <person name="Palsikar V.B."/>
            <person name="Mardis E.R."/>
            <person name="Wilson R.K."/>
        </authorList>
    </citation>
    <scope>NUCLEOTIDE SEQUENCE [LARGE SCALE GENOMIC DNA]</scope>
    <source>
        <strain evidence="3">KA00185</strain>
    </source>
</reference>